<dbReference type="Pfam" id="PF00644">
    <property type="entry name" value="PARP"/>
    <property type="match status" value="1"/>
</dbReference>
<feature type="compositionally biased region" description="Low complexity" evidence="5">
    <location>
        <begin position="13"/>
        <end position="63"/>
    </location>
</feature>
<evidence type="ECO:0000256" key="1">
    <source>
        <dbReference type="ARBA" id="ARBA00022676"/>
    </source>
</evidence>
<dbReference type="InterPro" id="IPR051838">
    <property type="entry name" value="ARTD_PARP"/>
</dbReference>
<dbReference type="SUPFAM" id="SSF56399">
    <property type="entry name" value="ADP-ribosylation"/>
    <property type="match status" value="1"/>
</dbReference>
<dbReference type="AlphaFoldDB" id="A0A2X0KDL6"/>
<feature type="compositionally biased region" description="Acidic residues" evidence="5">
    <location>
        <begin position="93"/>
        <end position="111"/>
    </location>
</feature>
<feature type="compositionally biased region" description="Polar residues" evidence="5">
    <location>
        <begin position="999"/>
        <end position="1012"/>
    </location>
</feature>
<evidence type="ECO:0000313" key="7">
    <source>
        <dbReference type="EMBL" id="SCZ88806.1"/>
    </source>
</evidence>
<protein>
    <submittedName>
        <fullName evidence="7">BZ3500_MvSof-1268-A1-R1_Chr2-1g04648 protein</fullName>
    </submittedName>
</protein>
<feature type="domain" description="UBC core" evidence="6">
    <location>
        <begin position="1079"/>
        <end position="1253"/>
    </location>
</feature>
<dbReference type="Pfam" id="PF00179">
    <property type="entry name" value="UQ_con"/>
    <property type="match status" value="1"/>
</dbReference>
<dbReference type="InterPro" id="IPR012317">
    <property type="entry name" value="Poly(ADP-ribose)pol_cat_dom"/>
</dbReference>
<dbReference type="SUPFAM" id="SSF54495">
    <property type="entry name" value="UBC-like"/>
    <property type="match status" value="1"/>
</dbReference>
<feature type="compositionally biased region" description="Acidic residues" evidence="5">
    <location>
        <begin position="132"/>
        <end position="152"/>
    </location>
</feature>
<dbReference type="PANTHER" id="PTHR21328">
    <property type="entry name" value="POLY ADP-RIBOSE POLYMERASE FAMILY, MEMBER PARP"/>
    <property type="match status" value="1"/>
</dbReference>
<dbReference type="GO" id="GO:0003950">
    <property type="term" value="F:NAD+ poly-ADP-ribosyltransferase activity"/>
    <property type="evidence" value="ECO:0007669"/>
    <property type="project" value="InterPro"/>
</dbReference>
<dbReference type="Gene3D" id="3.10.110.10">
    <property type="entry name" value="Ubiquitin Conjugating Enzyme"/>
    <property type="match status" value="1"/>
</dbReference>
<evidence type="ECO:0000259" key="6">
    <source>
        <dbReference type="PROSITE" id="PS50127"/>
    </source>
</evidence>
<reference evidence="8" key="1">
    <citation type="submission" date="2016-10" db="EMBL/GenBank/DDBJ databases">
        <authorList>
            <person name="Jeantristanb JTB J.-T."/>
            <person name="Ricardo R."/>
        </authorList>
    </citation>
    <scope>NUCLEOTIDE SEQUENCE [LARGE SCALE GENOMIC DNA]</scope>
</reference>
<feature type="region of interest" description="Disordered" evidence="5">
    <location>
        <begin position="1"/>
        <end position="215"/>
    </location>
</feature>
<dbReference type="InterPro" id="IPR000608">
    <property type="entry name" value="UBC"/>
</dbReference>
<dbReference type="PROSITE" id="PS50127">
    <property type="entry name" value="UBC_2"/>
    <property type="match status" value="1"/>
</dbReference>
<sequence length="1262" mass="138033">MSAPPHKKARIEASIASLPSTTTAASTAVAAPAAGFAASSSSSMGAGQTSSSAASAASSYATRSRTKVAASPDIDLTMNEDEDDLENAGANDNDNDDDEELFEYESYDEQEHDIAVAKASASRLKPKAQDEHEQDDDDDEDGNVGFESEDETTTVHGPRPIIDSITLSDSAEEEFQISTPPEPKAGSSSCTEPLNGAAPGTPNVVGGGKGKMSSRRQWQADAQAMVKKFGAKDGDAITNFRKDEDMVQFTLAHAGNKLRFVIMFPELGGYPRSHQCVCYSENEAIEGEIEQVMSEIANARTKSSSANSLPSQADRSIAGLIEYLVGRIVHGQPSPYADLSQTQHDTDTEDEDMDDYIEDDDIFPNGPGFGPRSALRVALRKDFRELLAQGYRPGFTRLSEFDNVVSVSKKVNELGVPVGALQAWDSELITGKVVYLVLLIKFGCKYPIDADNATRGQVQFKVAIAPTYKPSKASIATAFSIRGSSDTLRQGDMQAISLSAPLDALFKEKFQEILLTRRQQPKCGWAAAEHHCMADNPHGKAYDSKAGRAADKAEAELATSGSYNLPVDPMAKDVTDNYPWLAMAYLVRRFVMCPRFCLICFKEVNHKFSALKPFVCSSSLCLYQLISLGLGPSLEHEIRTNGPAVDLLIQLAYTAAKDDVLKGEYQPIGIALQVPVTTHHADGTSTTVYRDYDQLGDADKCLGVTGLISDLPSVTEMKNWLEGEGMTDEDRMLRRVRKLTDLRSDVINPSCWRLLRWIVASNTSYLKAIDEDDELVQQVPKEYRQFRLVVGSPAKEHVFSESVKDAKAKDANAARYPTLFAWHGSSVKNWHTILREGLHFRQTINGRAYGNGVYFAKDGEISLGHYATPATYTWKNAEYPVAKLAALCEIVNLPHSFVSQKPYFVVNQVDWIQCRYLVVERTVAPSTAGSDVKDPKAVTTGVVHEVELDPAHPITLGHKKIGVPDLMPKLEAISRRIDGDVEELNLSDVEILREPSSVVDVSTTSQPRSSRAATRKGSAAQVKASSPRKSKESTSMTDATAAATTSISADPEDDPFEPADDDRLALVRLLPPPKNPSRSAMSTIQKEMKAMLKVQKEKGPTAAGFYFDPERSNDNMFAWVIELMGFDPDLPIAKDMKAKGVKSLLFEIRFGDSYPLSPPFFRIVHPRFLPFIHGGGGHVTGGGSICMDLLTSTGWSPIYQMEAVLLQIRMAISNLEPRPARLDPHHWDKSYTIQEAVDGFKRAAATHGWTVPDDFAVITRAG</sequence>
<organism evidence="7 8">
    <name type="scientific">Microbotryum saponariae</name>
    <dbReference type="NCBI Taxonomy" id="289078"/>
    <lineage>
        <taxon>Eukaryota</taxon>
        <taxon>Fungi</taxon>
        <taxon>Dikarya</taxon>
        <taxon>Basidiomycota</taxon>
        <taxon>Pucciniomycotina</taxon>
        <taxon>Microbotryomycetes</taxon>
        <taxon>Microbotryales</taxon>
        <taxon>Microbotryaceae</taxon>
        <taxon>Microbotryum</taxon>
    </lineage>
</organism>
<proteinExistence type="predicted"/>
<feature type="compositionally biased region" description="Acidic residues" evidence="5">
    <location>
        <begin position="1050"/>
        <end position="1059"/>
    </location>
</feature>
<dbReference type="CDD" id="cd23802">
    <property type="entry name" value="UBCc_UBE2Q"/>
    <property type="match status" value="1"/>
</dbReference>
<dbReference type="GO" id="GO:0016779">
    <property type="term" value="F:nucleotidyltransferase activity"/>
    <property type="evidence" value="ECO:0007669"/>
    <property type="project" value="UniProtKB-KW"/>
</dbReference>
<keyword evidence="1" id="KW-0328">Glycosyltransferase</keyword>
<keyword evidence="4" id="KW-0520">NAD</keyword>
<evidence type="ECO:0000256" key="3">
    <source>
        <dbReference type="ARBA" id="ARBA00022695"/>
    </source>
</evidence>
<dbReference type="EMBL" id="FMWP01000012">
    <property type="protein sequence ID" value="SCZ88806.1"/>
    <property type="molecule type" value="Genomic_DNA"/>
</dbReference>
<keyword evidence="2" id="KW-0808">Transferase</keyword>
<feature type="region of interest" description="Disordered" evidence="5">
    <location>
        <begin position="997"/>
        <end position="1059"/>
    </location>
</feature>
<keyword evidence="8" id="KW-1185">Reference proteome</keyword>
<evidence type="ECO:0000313" key="8">
    <source>
        <dbReference type="Proteomes" id="UP000249723"/>
    </source>
</evidence>
<gene>
    <name evidence="7" type="ORF">BZ3500_MVSOF-1268-A1-R1_CHR2-1G04648</name>
</gene>
<dbReference type="InterPro" id="IPR016135">
    <property type="entry name" value="UBQ-conjugating_enzyme/RWD"/>
</dbReference>
<dbReference type="OrthoDB" id="109543at2759"/>
<accession>A0A2X0KDL6</accession>
<dbReference type="Proteomes" id="UP000249723">
    <property type="component" value="Unassembled WGS sequence"/>
</dbReference>
<keyword evidence="3" id="KW-0548">Nucleotidyltransferase</keyword>
<evidence type="ECO:0000256" key="4">
    <source>
        <dbReference type="ARBA" id="ARBA00023027"/>
    </source>
</evidence>
<evidence type="ECO:0000256" key="5">
    <source>
        <dbReference type="SAM" id="MobiDB-lite"/>
    </source>
</evidence>
<dbReference type="STRING" id="289078.A0A2X0KDL6"/>
<evidence type="ECO:0000256" key="2">
    <source>
        <dbReference type="ARBA" id="ARBA00022679"/>
    </source>
</evidence>
<dbReference type="Gene3D" id="3.90.228.10">
    <property type="match status" value="1"/>
</dbReference>
<name>A0A2X0KDL6_9BASI</name>
<feature type="compositionally biased region" description="Low complexity" evidence="5">
    <location>
        <begin position="1033"/>
        <end position="1049"/>
    </location>
</feature>
<dbReference type="SMART" id="SM00212">
    <property type="entry name" value="UBCc"/>
    <property type="match status" value="1"/>
</dbReference>